<dbReference type="Gene3D" id="2.30.30.40">
    <property type="entry name" value="SH3 Domains"/>
    <property type="match status" value="1"/>
</dbReference>
<sequence length="735" mass="80118">MSLIKSVLFVQDGHAAKDPAVIAEAGNIVKGHIYVGLANAVRNLKVSLAVKGEWNCTWKPKIPKLDPETGDTVTPIMEGNLEATKIVCSVSQGIYEGTLLRGEHGMPGSIAIPVSAPPTLVTPIKTGNDHLQVPVPMRASCTYKLIITASCISVENGSEEKVFEMPLTVMAPSGLRAAVLRNQPRPLNFSNAARLSVPASVLLDAARISPFSYPRYDPLDPILRTLTPPVDVRPVFDNDTVLYELDMPRLHHYIGDSIPFTMAIKPKPPLSVDTKVHSVSASLITHIHFHIPPTVPDHQHPPSSAIAVRLHTETFDWDAASNPDDTYADATPQPRRFYFSIPDTIPCPSVPDTPQNKLPIEIIHMLRISVRLANLHNTAAELRSAQPISAVRVSNLDTAVIDIPIVLVSKGTNIHTWGIPRVPRGWRVGQAVAAIVESGDRETVVKGVAPVYESGTSSTSSTLAAALTSANITESFSPLQKRASAFFNSALTMLGKPGPASKHPKYTAEELKKMAEDAMKAGTEDVDVMAMNAAVSEDVPMSAGKRKLQASASSSSLDVRAVVSKVEDPVLSQEDDEEEMMEEEDPACASPATMEQPRGTKPTGFSHPSRIDSMQEDFAIDSRRFEQVGNREDQMEKELEHGIDEMGRFLPLDDFAGTYKVIYPYLEKLKDDEIKLSKGDIVEVSVSYVDGWAKGHNLTTREKGFVPLHCLCPELNATIEEGRILGKWFNRSLPS</sequence>
<dbReference type="SUPFAM" id="SSF50044">
    <property type="entry name" value="SH3-domain"/>
    <property type="match status" value="1"/>
</dbReference>
<dbReference type="AlphaFoldDB" id="A0A1Y2CCF9"/>
<dbReference type="EMBL" id="MCGO01000021">
    <property type="protein sequence ID" value="ORY44741.1"/>
    <property type="molecule type" value="Genomic_DNA"/>
</dbReference>
<evidence type="ECO:0000256" key="1">
    <source>
        <dbReference type="ARBA" id="ARBA00022443"/>
    </source>
</evidence>
<dbReference type="SMART" id="SM00326">
    <property type="entry name" value="SH3"/>
    <property type="match status" value="1"/>
</dbReference>
<gene>
    <name evidence="5" type="ORF">BCR33DRAFT_208035</name>
</gene>
<dbReference type="InterPro" id="IPR001452">
    <property type="entry name" value="SH3_domain"/>
</dbReference>
<evidence type="ECO:0000259" key="4">
    <source>
        <dbReference type="PROSITE" id="PS50002"/>
    </source>
</evidence>
<dbReference type="OrthoDB" id="5595608at2759"/>
<dbReference type="Gene3D" id="2.60.40.640">
    <property type="match status" value="1"/>
</dbReference>
<reference evidence="5 6" key="1">
    <citation type="submission" date="2016-07" db="EMBL/GenBank/DDBJ databases">
        <title>Pervasive Adenine N6-methylation of Active Genes in Fungi.</title>
        <authorList>
            <consortium name="DOE Joint Genome Institute"/>
            <person name="Mondo S.J."/>
            <person name="Dannebaum R.O."/>
            <person name="Kuo R.C."/>
            <person name="Labutti K."/>
            <person name="Haridas S."/>
            <person name="Kuo A."/>
            <person name="Salamov A."/>
            <person name="Ahrendt S.R."/>
            <person name="Lipzen A."/>
            <person name="Sullivan W."/>
            <person name="Andreopoulos W.B."/>
            <person name="Clum A."/>
            <person name="Lindquist E."/>
            <person name="Daum C."/>
            <person name="Ramamoorthy G.K."/>
            <person name="Gryganskyi A."/>
            <person name="Culley D."/>
            <person name="Magnuson J.K."/>
            <person name="James T.Y."/>
            <person name="O'Malley M.A."/>
            <person name="Stajich J.E."/>
            <person name="Spatafora J.W."/>
            <person name="Visel A."/>
            <person name="Grigoriev I.V."/>
        </authorList>
    </citation>
    <scope>NUCLEOTIDE SEQUENCE [LARGE SCALE GENOMIC DNA]</scope>
    <source>
        <strain evidence="5 6">JEL800</strain>
    </source>
</reference>
<accession>A0A1Y2CCF9</accession>
<evidence type="ECO:0000313" key="5">
    <source>
        <dbReference type="EMBL" id="ORY44741.1"/>
    </source>
</evidence>
<keyword evidence="6" id="KW-1185">Reference proteome</keyword>
<dbReference type="Proteomes" id="UP000193642">
    <property type="component" value="Unassembled WGS sequence"/>
</dbReference>
<evidence type="ECO:0000256" key="2">
    <source>
        <dbReference type="PROSITE-ProRule" id="PRU00192"/>
    </source>
</evidence>
<evidence type="ECO:0000256" key="3">
    <source>
        <dbReference type="SAM" id="MobiDB-lite"/>
    </source>
</evidence>
<feature type="domain" description="SH3" evidence="4">
    <location>
        <begin position="654"/>
        <end position="716"/>
    </location>
</feature>
<proteinExistence type="predicted"/>
<dbReference type="Pfam" id="PF00018">
    <property type="entry name" value="SH3_1"/>
    <property type="match status" value="1"/>
</dbReference>
<dbReference type="InterPro" id="IPR036028">
    <property type="entry name" value="SH3-like_dom_sf"/>
</dbReference>
<organism evidence="5 6">
    <name type="scientific">Rhizoclosmatium globosum</name>
    <dbReference type="NCBI Taxonomy" id="329046"/>
    <lineage>
        <taxon>Eukaryota</taxon>
        <taxon>Fungi</taxon>
        <taxon>Fungi incertae sedis</taxon>
        <taxon>Chytridiomycota</taxon>
        <taxon>Chytridiomycota incertae sedis</taxon>
        <taxon>Chytridiomycetes</taxon>
        <taxon>Chytridiales</taxon>
        <taxon>Chytriomycetaceae</taxon>
        <taxon>Rhizoclosmatium</taxon>
    </lineage>
</organism>
<dbReference type="InterPro" id="IPR014752">
    <property type="entry name" value="Arrestin-like_C"/>
</dbReference>
<evidence type="ECO:0000313" key="6">
    <source>
        <dbReference type="Proteomes" id="UP000193642"/>
    </source>
</evidence>
<name>A0A1Y2CCF9_9FUNG</name>
<protein>
    <recommendedName>
        <fullName evidence="4">SH3 domain-containing protein</fullName>
    </recommendedName>
</protein>
<dbReference type="CDD" id="cd00174">
    <property type="entry name" value="SH3"/>
    <property type="match status" value="1"/>
</dbReference>
<feature type="region of interest" description="Disordered" evidence="3">
    <location>
        <begin position="588"/>
        <end position="611"/>
    </location>
</feature>
<comment type="caution">
    <text evidence="5">The sequence shown here is derived from an EMBL/GenBank/DDBJ whole genome shotgun (WGS) entry which is preliminary data.</text>
</comment>
<dbReference type="PROSITE" id="PS50002">
    <property type="entry name" value="SH3"/>
    <property type="match status" value="1"/>
</dbReference>
<keyword evidence="1 2" id="KW-0728">SH3 domain</keyword>